<reference evidence="1 2" key="1">
    <citation type="submission" date="2018-06" db="EMBL/GenBank/DDBJ databases">
        <authorList>
            <consortium name="Pathogen Informatics"/>
            <person name="Doyle S."/>
        </authorList>
    </citation>
    <scope>NUCLEOTIDE SEQUENCE [LARGE SCALE GENOMIC DNA]</scope>
    <source>
        <strain evidence="1 2">NCTC5908</strain>
    </source>
</reference>
<proteinExistence type="predicted"/>
<dbReference type="PIRSF" id="PIRSF020565">
    <property type="entry name" value="3Ho_Ac_ACP_DH_prd"/>
    <property type="match status" value="1"/>
</dbReference>
<gene>
    <name evidence="1" type="ORF">NCTC5908_00893</name>
</gene>
<organism evidence="1 2">
    <name type="scientific">Aggregatibacter aphrophilus</name>
    <name type="common">Haemophilus aphrophilus</name>
    <dbReference type="NCBI Taxonomy" id="732"/>
    <lineage>
        <taxon>Bacteria</taxon>
        <taxon>Pseudomonadati</taxon>
        <taxon>Pseudomonadota</taxon>
        <taxon>Gammaproteobacteria</taxon>
        <taxon>Pasteurellales</taxon>
        <taxon>Pasteurellaceae</taxon>
        <taxon>Aggregatibacter</taxon>
    </lineage>
</organism>
<evidence type="ECO:0000313" key="1">
    <source>
        <dbReference type="EMBL" id="SSY94517.1"/>
    </source>
</evidence>
<dbReference type="STRING" id="732.ADJ80_01320"/>
<dbReference type="InterPro" id="IPR029069">
    <property type="entry name" value="HotDog_dom_sf"/>
</dbReference>
<dbReference type="EMBL" id="UFSP01000001">
    <property type="protein sequence ID" value="SSY94517.1"/>
    <property type="molecule type" value="Genomic_DNA"/>
</dbReference>
<accession>A0A336N4G6</accession>
<protein>
    <recommendedName>
        <fullName evidence="3">Dehydratase</fullName>
    </recommendedName>
</protein>
<dbReference type="Pfam" id="PF22817">
    <property type="entry name" value="ApeP-like"/>
    <property type="match status" value="1"/>
</dbReference>
<dbReference type="InterPro" id="IPR016776">
    <property type="entry name" value="ApeP-like_dehydratase"/>
</dbReference>
<dbReference type="GeneID" id="49634666"/>
<dbReference type="RefSeq" id="WP_005702940.1">
    <property type="nucleotide sequence ID" value="NZ_MAQF01000028.1"/>
</dbReference>
<dbReference type="Gene3D" id="3.10.129.10">
    <property type="entry name" value="Hotdog Thioesterase"/>
    <property type="match status" value="1"/>
</dbReference>
<evidence type="ECO:0008006" key="3">
    <source>
        <dbReference type="Google" id="ProtNLM"/>
    </source>
</evidence>
<evidence type="ECO:0000313" key="2">
    <source>
        <dbReference type="Proteomes" id="UP000253728"/>
    </source>
</evidence>
<sequence>MIDLTCPITDIAPLVPHSGKMILLDRVVDFDDDFLVAEAEIRDDNILLKENKLPAFLGAEIMAQGVAAWAGCKCVRAGKPISLGYWIGSRKLSIHQTDIAVGSKLCIQIKLSIEDATGFGVFDCQLIDQANQQVIVEGALNVFRPQV</sequence>
<dbReference type="SUPFAM" id="SSF54637">
    <property type="entry name" value="Thioesterase/thiol ester dehydrase-isomerase"/>
    <property type="match status" value="1"/>
</dbReference>
<name>A0A336N4G6_AGGAP</name>
<dbReference type="AlphaFoldDB" id="A0A336N4G6"/>
<dbReference type="Proteomes" id="UP000253728">
    <property type="component" value="Unassembled WGS sequence"/>
</dbReference>